<evidence type="ECO:0000256" key="1">
    <source>
        <dbReference type="SAM" id="MobiDB-lite"/>
    </source>
</evidence>
<dbReference type="NCBIfam" id="NF008091">
    <property type="entry name" value="PRK10833.1"/>
    <property type="match status" value="1"/>
</dbReference>
<dbReference type="InterPro" id="IPR007844">
    <property type="entry name" value="AsmA"/>
</dbReference>
<dbReference type="Proteomes" id="UP001500171">
    <property type="component" value="Unassembled WGS sequence"/>
</dbReference>
<sequence length="637" mass="69964">MIKKILLTLFILIVLAIAGVIALVVFVDPNNFRGFISNTVKEQTGYELTIEGDLRWHIWPQISILTDSVRLEDDGAKKPILTADNMRLDVELLPLFSKQLAVKNVLVKAAVINITDESKGHVASGKKSTTTVNQTQTEQSTKESSGWSFSLNKLEIVDSTVVYQQNKDIISFRDIDVSVVQKDDKNIAVDLSGSVNRDQQDFIYSLNADVNLANFPKNAQVELHKLTYDYKGVGVPAGQLKGEVSATFNYQQTPLVLDSKNFSLLLNGNKITGQLKANLDKKPYFEALFKSDKFDLSPFLASNSEGKTSSTGQTSQSEPVVVNKTIKGNELAFLQTFDAKFNLTVNEVLANNVVINNFIIDADNKDGIASLNKVNLDVAKGHITANGSANGKQAITSIKLATKAMDIDLGVLFEQLQIVNNFKGVFYADGNIATNTIVPQNIMTALTGNLDVNVNNARLENFNIQRIIQTAVSQYSKEAVTADEYQKFTELHEVSANATLANGDMNLTSLKALSETLDVTGNGKIGLTKQDLDINLQVKMLSGWNGDSRTIQKLQNLVIPVRIYGAFNELHYRVDADKLIKDALSSKLQSELDKLKDRLNSSNQTTTDEQSDSSGTESTDDKQKAKDILGGLINKIK</sequence>
<feature type="domain" description="AsmA" evidence="2">
    <location>
        <begin position="3"/>
        <end position="215"/>
    </location>
</feature>
<evidence type="ECO:0000313" key="4">
    <source>
        <dbReference type="Proteomes" id="UP001500171"/>
    </source>
</evidence>
<dbReference type="RefSeq" id="WP_345487540.1">
    <property type="nucleotide sequence ID" value="NZ_BAABHY010000001.1"/>
</dbReference>
<feature type="compositionally biased region" description="Polar residues" evidence="1">
    <location>
        <begin position="600"/>
        <end position="617"/>
    </location>
</feature>
<dbReference type="Pfam" id="PF05170">
    <property type="entry name" value="AsmA"/>
    <property type="match status" value="2"/>
</dbReference>
<feature type="compositionally biased region" description="Polar residues" evidence="1">
    <location>
        <begin position="126"/>
        <end position="141"/>
    </location>
</feature>
<gene>
    <name evidence="3" type="primary">asmA</name>
    <name evidence="3" type="ORF">GCM10023211_00640</name>
</gene>
<name>A0ABP9N1K6_9GAMM</name>
<dbReference type="PANTHER" id="PTHR30441:SF4">
    <property type="entry name" value="PROTEIN ASMA"/>
    <property type="match status" value="1"/>
</dbReference>
<dbReference type="PANTHER" id="PTHR30441">
    <property type="entry name" value="DUF748 DOMAIN-CONTAINING PROTEIN"/>
    <property type="match status" value="1"/>
</dbReference>
<feature type="region of interest" description="Disordered" evidence="1">
    <location>
        <begin position="121"/>
        <end position="141"/>
    </location>
</feature>
<keyword evidence="4" id="KW-1185">Reference proteome</keyword>
<dbReference type="EMBL" id="BAABHY010000001">
    <property type="protein sequence ID" value="GAA5103829.1"/>
    <property type="molecule type" value="Genomic_DNA"/>
</dbReference>
<evidence type="ECO:0000313" key="3">
    <source>
        <dbReference type="EMBL" id="GAA5103829.1"/>
    </source>
</evidence>
<comment type="caution">
    <text evidence="3">The sequence shown here is derived from an EMBL/GenBank/DDBJ whole genome shotgun (WGS) entry which is preliminary data.</text>
</comment>
<protein>
    <submittedName>
        <fullName evidence="3">Outer membrane assembly protein AsmA</fullName>
    </submittedName>
</protein>
<organism evidence="3 4">
    <name type="scientific">Orbus sasakiae</name>
    <dbReference type="NCBI Taxonomy" id="1078475"/>
    <lineage>
        <taxon>Bacteria</taxon>
        <taxon>Pseudomonadati</taxon>
        <taxon>Pseudomonadota</taxon>
        <taxon>Gammaproteobacteria</taxon>
        <taxon>Orbales</taxon>
        <taxon>Orbaceae</taxon>
        <taxon>Orbus</taxon>
    </lineage>
</organism>
<reference evidence="4" key="1">
    <citation type="journal article" date="2019" name="Int. J. Syst. Evol. Microbiol.">
        <title>The Global Catalogue of Microorganisms (GCM) 10K type strain sequencing project: providing services to taxonomists for standard genome sequencing and annotation.</title>
        <authorList>
            <consortium name="The Broad Institute Genomics Platform"/>
            <consortium name="The Broad Institute Genome Sequencing Center for Infectious Disease"/>
            <person name="Wu L."/>
            <person name="Ma J."/>
        </authorList>
    </citation>
    <scope>NUCLEOTIDE SEQUENCE [LARGE SCALE GENOMIC DNA]</scope>
    <source>
        <strain evidence="4">JCM 18050</strain>
    </source>
</reference>
<evidence type="ECO:0000259" key="2">
    <source>
        <dbReference type="Pfam" id="PF05170"/>
    </source>
</evidence>
<feature type="region of interest" description="Disordered" evidence="1">
    <location>
        <begin position="595"/>
        <end position="637"/>
    </location>
</feature>
<feature type="domain" description="AsmA" evidence="2">
    <location>
        <begin position="264"/>
        <end position="508"/>
    </location>
</feature>
<proteinExistence type="predicted"/>
<dbReference type="InterPro" id="IPR052894">
    <property type="entry name" value="AsmA-related"/>
</dbReference>
<accession>A0ABP9N1K6</accession>